<keyword evidence="2" id="KW-1185">Reference proteome</keyword>
<evidence type="ECO:0000313" key="2">
    <source>
        <dbReference type="Proteomes" id="UP000031737"/>
    </source>
</evidence>
<dbReference type="EMBL" id="AUPL01002915">
    <property type="protein sequence ID" value="ESL09364.1"/>
    <property type="molecule type" value="Genomic_DNA"/>
</dbReference>
<protein>
    <submittedName>
        <fullName evidence="1">Uncharacterized protein</fullName>
    </submittedName>
</protein>
<organism evidence="1 2">
    <name type="scientific">Trypanosoma rangeli SC58</name>
    <dbReference type="NCBI Taxonomy" id="429131"/>
    <lineage>
        <taxon>Eukaryota</taxon>
        <taxon>Discoba</taxon>
        <taxon>Euglenozoa</taxon>
        <taxon>Kinetoplastea</taxon>
        <taxon>Metakinetoplastina</taxon>
        <taxon>Trypanosomatida</taxon>
        <taxon>Trypanosomatidae</taxon>
        <taxon>Trypanosoma</taxon>
        <taxon>Herpetosoma</taxon>
    </lineage>
</organism>
<comment type="caution">
    <text evidence="1">The sequence shown here is derived from an EMBL/GenBank/DDBJ whole genome shotgun (WGS) entry which is preliminary data.</text>
</comment>
<name>A0A061J396_TRYRA</name>
<accession>A0A061J396</accession>
<dbReference type="Proteomes" id="UP000031737">
    <property type="component" value="Unassembled WGS sequence"/>
</dbReference>
<evidence type="ECO:0000313" key="1">
    <source>
        <dbReference type="EMBL" id="ESL09364.1"/>
    </source>
</evidence>
<sequence>MADYSEWLEATVGTGTLDEATDPETMRQATAYQQRRDAVLCLIDCQLGMFHGESCLSGPDDINLAVANNIHGAGSTHAVPIPVVASERFAGGAAMMQAAPTDDLFRWTWTAMGEKRPYWQTWQPDAKKERTLKWQETASAPLSRMPSAAFLGSITTK</sequence>
<dbReference type="OrthoDB" id="3249161at2759"/>
<gene>
    <name evidence="1" type="ORF">TRSC58_02915</name>
</gene>
<dbReference type="AlphaFoldDB" id="A0A061J396"/>
<reference evidence="1 2" key="1">
    <citation type="submission" date="2013-07" db="EMBL/GenBank/DDBJ databases">
        <authorList>
            <person name="Stoco P.H."/>
            <person name="Wagner G."/>
            <person name="Gerber A."/>
            <person name="Zaha A."/>
            <person name="Thompson C."/>
            <person name="Bartholomeu D.C."/>
            <person name="Luckemeyer D.D."/>
            <person name="Bahia D."/>
            <person name="Loreto E."/>
            <person name="Prestes E.B."/>
            <person name="Lima F.M."/>
            <person name="Rodrigues-Luiz G."/>
            <person name="Vallejo G.A."/>
            <person name="Filho J.F."/>
            <person name="Monteiro K.M."/>
            <person name="Tyler K.M."/>
            <person name="de Almeida L.G."/>
            <person name="Ortiz M.F."/>
            <person name="Siervo M.A."/>
            <person name="de Moraes M.H."/>
            <person name="Cunha O.L."/>
            <person name="Mendonca-Neto R."/>
            <person name="Silva R."/>
            <person name="Teixeira S.M."/>
            <person name="Murta S.M."/>
            <person name="Sincero T.C."/>
            <person name="Mendes T.A."/>
            <person name="Urmenyi T.P."/>
            <person name="Silva V.G."/>
            <person name="da Rocha W.D."/>
            <person name="Andersson B."/>
            <person name="Romanha A.J."/>
            <person name="Steindel M."/>
            <person name="de Vasconcelos A.T."/>
            <person name="Grisard E.C."/>
        </authorList>
    </citation>
    <scope>NUCLEOTIDE SEQUENCE [LARGE SCALE GENOMIC DNA]</scope>
    <source>
        <strain evidence="1 2">SC58</strain>
    </source>
</reference>
<dbReference type="VEuPathDB" id="TriTrypDB:TRSC58_02915"/>
<proteinExistence type="predicted"/>